<dbReference type="Proteomes" id="UP000752012">
    <property type="component" value="Unassembled WGS sequence"/>
</dbReference>
<keyword evidence="1" id="KW-0732">Signal</keyword>
<dbReference type="PROSITE" id="PS51257">
    <property type="entry name" value="PROKAR_LIPOPROTEIN"/>
    <property type="match status" value="1"/>
</dbReference>
<protein>
    <submittedName>
        <fullName evidence="2">Uncharacterized protein</fullName>
    </submittedName>
</protein>
<name>A0A969PW43_9BACI</name>
<evidence type="ECO:0000313" key="3">
    <source>
        <dbReference type="Proteomes" id="UP000752012"/>
    </source>
</evidence>
<comment type="caution">
    <text evidence="2">The sequence shown here is derived from an EMBL/GenBank/DDBJ whole genome shotgun (WGS) entry which is preliminary data.</text>
</comment>
<dbReference type="AlphaFoldDB" id="A0A969PW43"/>
<keyword evidence="3" id="KW-1185">Reference proteome</keyword>
<evidence type="ECO:0000313" key="2">
    <source>
        <dbReference type="EMBL" id="NJP38584.1"/>
    </source>
</evidence>
<gene>
    <name evidence="2" type="ORF">HCN83_13460</name>
</gene>
<sequence>MKKITAVLAALGLTAACSADNPDTESYNPEDYQLAFPSTAGSETEIFTDDRADLYYYFTGVN</sequence>
<accession>A0A969PW43</accession>
<dbReference type="RefSeq" id="WP_168008218.1">
    <property type="nucleotide sequence ID" value="NZ_JAATHJ010000025.1"/>
</dbReference>
<dbReference type="EMBL" id="JAATHJ010000025">
    <property type="protein sequence ID" value="NJP38584.1"/>
    <property type="molecule type" value="Genomic_DNA"/>
</dbReference>
<feature type="signal peptide" evidence="1">
    <location>
        <begin position="1"/>
        <end position="19"/>
    </location>
</feature>
<evidence type="ECO:0000256" key="1">
    <source>
        <dbReference type="SAM" id="SignalP"/>
    </source>
</evidence>
<reference evidence="2 3" key="1">
    <citation type="submission" date="2020-03" db="EMBL/GenBank/DDBJ databases">
        <title>Assessment of the enzymatic potential of alkaline-tolerant lipase obtained from Bacillus luteus H11 (technogenic soil) for the bioremediation of saline soils contaminated with petroleum substances.</title>
        <authorList>
            <person name="Kalwasinska A."/>
        </authorList>
    </citation>
    <scope>NUCLEOTIDE SEQUENCE [LARGE SCALE GENOMIC DNA]</scope>
    <source>
        <strain evidence="2 3">H11</strain>
    </source>
</reference>
<feature type="chain" id="PRO_5039686581" evidence="1">
    <location>
        <begin position="20"/>
        <end position="62"/>
    </location>
</feature>
<proteinExistence type="predicted"/>
<organism evidence="2 3">
    <name type="scientific">Alkalicoccus luteus</name>
    <dbReference type="NCBI Taxonomy" id="1237094"/>
    <lineage>
        <taxon>Bacteria</taxon>
        <taxon>Bacillati</taxon>
        <taxon>Bacillota</taxon>
        <taxon>Bacilli</taxon>
        <taxon>Bacillales</taxon>
        <taxon>Bacillaceae</taxon>
        <taxon>Alkalicoccus</taxon>
    </lineage>
</organism>